<dbReference type="Proteomes" id="UP000095743">
    <property type="component" value="Chromosome"/>
</dbReference>
<dbReference type="Pfam" id="PF07158">
    <property type="entry name" value="MatC_N"/>
    <property type="match status" value="1"/>
</dbReference>
<evidence type="ECO:0000313" key="3">
    <source>
        <dbReference type="EMBL" id="AOT73061.1"/>
    </source>
</evidence>
<keyword evidence="1" id="KW-0812">Transmembrane</keyword>
<feature type="transmembrane region" description="Helical" evidence="1">
    <location>
        <begin position="251"/>
        <end position="268"/>
    </location>
</feature>
<dbReference type="AlphaFoldDB" id="A0A1D8GQ24"/>
<feature type="transmembrane region" description="Helical" evidence="1">
    <location>
        <begin position="319"/>
        <end position="346"/>
    </location>
</feature>
<reference evidence="3 4" key="1">
    <citation type="submission" date="2016-09" db="EMBL/GenBank/DDBJ databases">
        <title>Genomic analysis reveals versatility of anaerobic energy metabolism of Geosporobacter ferrireducens IRF9 of phylum Firmicutes.</title>
        <authorList>
            <person name="Kim S.-J."/>
        </authorList>
    </citation>
    <scope>NUCLEOTIDE SEQUENCE [LARGE SCALE GENOMIC DNA]</scope>
    <source>
        <strain evidence="3 4">IRF9</strain>
    </source>
</reference>
<evidence type="ECO:0000313" key="4">
    <source>
        <dbReference type="Proteomes" id="UP000095743"/>
    </source>
</evidence>
<organism evidence="3 4">
    <name type="scientific">Geosporobacter ferrireducens</name>
    <dbReference type="NCBI Taxonomy" id="1424294"/>
    <lineage>
        <taxon>Bacteria</taxon>
        <taxon>Bacillati</taxon>
        <taxon>Bacillota</taxon>
        <taxon>Clostridia</taxon>
        <taxon>Peptostreptococcales</taxon>
        <taxon>Thermotaleaceae</taxon>
        <taxon>Geosporobacter</taxon>
    </lineage>
</organism>
<dbReference type="EMBL" id="CP017269">
    <property type="protein sequence ID" value="AOT73061.1"/>
    <property type="molecule type" value="Genomic_DNA"/>
</dbReference>
<evidence type="ECO:0000259" key="2">
    <source>
        <dbReference type="Pfam" id="PF07158"/>
    </source>
</evidence>
<accession>A0A1D8GQ24</accession>
<evidence type="ECO:0000256" key="1">
    <source>
        <dbReference type="SAM" id="Phobius"/>
    </source>
</evidence>
<feature type="transmembrane region" description="Helical" evidence="1">
    <location>
        <begin position="358"/>
        <end position="379"/>
    </location>
</feature>
<feature type="transmembrane region" description="Helical" evidence="1">
    <location>
        <begin position="171"/>
        <end position="198"/>
    </location>
</feature>
<name>A0A1D8GQ24_9FIRM</name>
<keyword evidence="4" id="KW-1185">Reference proteome</keyword>
<feature type="transmembrane region" description="Helical" evidence="1">
    <location>
        <begin position="399"/>
        <end position="423"/>
    </location>
</feature>
<dbReference type="STRING" id="1424294.Gferi_09585"/>
<dbReference type="KEGG" id="gfe:Gferi_09585"/>
<protein>
    <recommendedName>
        <fullName evidence="2">Dicarboxylate carrier MatC N-terminal domain-containing protein</fullName>
    </recommendedName>
</protein>
<feature type="transmembrane region" description="Helical" evidence="1">
    <location>
        <begin position="20"/>
        <end position="40"/>
    </location>
</feature>
<gene>
    <name evidence="3" type="ORF">Gferi_09585</name>
</gene>
<feature type="domain" description="Dicarboxylate carrier MatC N-terminal" evidence="2">
    <location>
        <begin position="3"/>
        <end position="145"/>
    </location>
</feature>
<feature type="transmembrane region" description="Helical" evidence="1">
    <location>
        <begin position="88"/>
        <end position="110"/>
    </location>
</feature>
<keyword evidence="1" id="KW-0472">Membrane</keyword>
<feature type="transmembrane region" description="Helical" evidence="1">
    <location>
        <begin position="280"/>
        <end position="299"/>
    </location>
</feature>
<feature type="transmembrane region" description="Helical" evidence="1">
    <location>
        <begin position="219"/>
        <end position="245"/>
    </location>
</feature>
<dbReference type="InterPro" id="IPR009827">
    <property type="entry name" value="MatC_N"/>
</dbReference>
<sequence>MFVVLMIVAVILIGYKTNINFGIFAIVAAYIIGSFALGIGPAKLTAMWPTRIFFLILTISFFYAFPMLNGTLEKIALKVVYAGRNVAWFIPILLFLLSFVICGIGAGPYASTAIMTPIAMSIASLSGLHPFLAAITVATGSMAGGTTPISIGGIVMKGLIEQLGFAEQSGVYGIGIMVNIIKVMTIIFLLTYVVLKGYKIKVPTMEKPEPFNKIQRRNLAVIIFVAAILILPFLVDLIVPGIPIIKTLTKNVDVAFVSIIGVMLSLILKLGDERKAISKIPLGLLITLCGMGMLIQVAVEAGTVEMLSAWMSNNVSSSLAPAALVLVSGLLSIISSGLAVVIPTLFPLVPGISSTLGMSAGVLFSAIAIGMNTTTMSPFSTGGGLILGGIEDETERKKMIQYMLFFPFIMIAITILLVLLGVVR</sequence>
<keyword evidence="1" id="KW-1133">Transmembrane helix</keyword>
<proteinExistence type="predicted"/>
<feature type="transmembrane region" description="Helical" evidence="1">
    <location>
        <begin position="52"/>
        <end position="68"/>
    </location>
</feature>